<evidence type="ECO:0000313" key="2">
    <source>
        <dbReference type="EMBL" id="KHJ97729.1"/>
    </source>
</evidence>
<evidence type="ECO:0000256" key="1">
    <source>
        <dbReference type="SAM" id="Phobius"/>
    </source>
</evidence>
<name>A0A0B1TKH0_OESDE</name>
<dbReference type="AlphaFoldDB" id="A0A0B1TKH0"/>
<keyword evidence="3" id="KW-1185">Reference proteome</keyword>
<dbReference type="Proteomes" id="UP000053660">
    <property type="component" value="Unassembled WGS sequence"/>
</dbReference>
<dbReference type="EMBL" id="KN549406">
    <property type="protein sequence ID" value="KHJ97729.1"/>
    <property type="molecule type" value="Genomic_DNA"/>
</dbReference>
<evidence type="ECO:0000313" key="3">
    <source>
        <dbReference type="Proteomes" id="UP000053660"/>
    </source>
</evidence>
<organism evidence="2 3">
    <name type="scientific">Oesophagostomum dentatum</name>
    <name type="common">Nodular worm</name>
    <dbReference type="NCBI Taxonomy" id="61180"/>
    <lineage>
        <taxon>Eukaryota</taxon>
        <taxon>Metazoa</taxon>
        <taxon>Ecdysozoa</taxon>
        <taxon>Nematoda</taxon>
        <taxon>Chromadorea</taxon>
        <taxon>Rhabditida</taxon>
        <taxon>Rhabditina</taxon>
        <taxon>Rhabditomorpha</taxon>
        <taxon>Strongyloidea</taxon>
        <taxon>Strongylidae</taxon>
        <taxon>Oesophagostomum</taxon>
    </lineage>
</organism>
<keyword evidence="1" id="KW-0812">Transmembrane</keyword>
<accession>A0A0B1TKH0</accession>
<gene>
    <name evidence="2" type="ORF">OESDEN_02292</name>
</gene>
<protein>
    <submittedName>
        <fullName evidence="2">Uncharacterized protein</fullName>
    </submittedName>
</protein>
<dbReference type="OrthoDB" id="5854411at2759"/>
<keyword evidence="1" id="KW-0472">Membrane</keyword>
<proteinExistence type="predicted"/>
<sequence length="170" mass="18955">MPHTSVASDGTVDIADSDNIPLSIDSTIALALSQEPSFNKESVCFAALNQRYASMGYREGVLSGRKIYWCPDGEGNLPFCPSPSDPDEYVYCCQFFTFNGDTYPSCCRFPMYTGILYALIISAVLLFLLLLFLYCWFWPASLLNVRRRQKELNRHAGFSRVNGSSLSPSG</sequence>
<keyword evidence="1" id="KW-1133">Transmembrane helix</keyword>
<reference evidence="2 3" key="1">
    <citation type="submission" date="2014-03" db="EMBL/GenBank/DDBJ databases">
        <title>Draft genome of the hookworm Oesophagostomum dentatum.</title>
        <authorList>
            <person name="Mitreva M."/>
        </authorList>
    </citation>
    <scope>NUCLEOTIDE SEQUENCE [LARGE SCALE GENOMIC DNA]</scope>
    <source>
        <strain evidence="2 3">OD-Hann</strain>
    </source>
</reference>
<feature type="transmembrane region" description="Helical" evidence="1">
    <location>
        <begin position="115"/>
        <end position="138"/>
    </location>
</feature>